<evidence type="ECO:0000313" key="1">
    <source>
        <dbReference type="EMBL" id="OPC81490.1"/>
    </source>
</evidence>
<evidence type="ECO:0000313" key="2">
    <source>
        <dbReference type="Proteomes" id="UP000190037"/>
    </source>
</evidence>
<comment type="caution">
    <text evidence="1">The sequence shown here is derived from an EMBL/GenBank/DDBJ whole genome shotgun (WGS) entry which is preliminary data.</text>
</comment>
<protein>
    <recommendedName>
        <fullName evidence="3">Sporulation protein SsgA</fullName>
    </recommendedName>
</protein>
<dbReference type="NCBIfam" id="NF041213">
    <property type="entry name" value="plasmid_TraA"/>
    <property type="match status" value="1"/>
</dbReference>
<accession>A0A1T3NXV4</accession>
<organism evidence="1 2">
    <name type="scientific">Embleya scabrispora</name>
    <dbReference type="NCBI Taxonomy" id="159449"/>
    <lineage>
        <taxon>Bacteria</taxon>
        <taxon>Bacillati</taxon>
        <taxon>Actinomycetota</taxon>
        <taxon>Actinomycetes</taxon>
        <taxon>Kitasatosporales</taxon>
        <taxon>Streptomycetaceae</taxon>
        <taxon>Embleya</taxon>
    </lineage>
</organism>
<name>A0A1T3NXV4_9ACTN</name>
<dbReference type="STRING" id="159449.B4N89_11500"/>
<dbReference type="EMBL" id="MWQN01000001">
    <property type="protein sequence ID" value="OPC81490.1"/>
    <property type="molecule type" value="Genomic_DNA"/>
</dbReference>
<dbReference type="OrthoDB" id="3691370at2"/>
<sequence>MAQQRRRSTAQDVLGDPEFVTNKSIRDYCNGGRLFCRDGSLELAMAAEELYAVLSQIAPVDALLAGRAGRKRAKDTSKHLIIAAEALKYAAGSMAKAYASFQKNYAAELQAAGVKSKPVKPAFKFEA</sequence>
<keyword evidence="2" id="KW-1185">Reference proteome</keyword>
<dbReference type="InterPro" id="IPR053789">
    <property type="entry name" value="TraA-like"/>
</dbReference>
<dbReference type="RefSeq" id="WP_078975770.1">
    <property type="nucleotide sequence ID" value="NZ_MWQN01000001.1"/>
</dbReference>
<reference evidence="1 2" key="1">
    <citation type="submission" date="2017-03" db="EMBL/GenBank/DDBJ databases">
        <title>Draft genome sequence of Streptomyces scabrisporus NF3, endophyte isolated from Amphipterygium adstringens.</title>
        <authorList>
            <person name="Vazquez M."/>
            <person name="Ceapa C.D."/>
            <person name="Rodriguez Luna D."/>
            <person name="Sanchez Esquivel S."/>
        </authorList>
    </citation>
    <scope>NUCLEOTIDE SEQUENCE [LARGE SCALE GENOMIC DNA]</scope>
    <source>
        <strain evidence="1 2">NF3</strain>
    </source>
</reference>
<gene>
    <name evidence="1" type="ORF">B4N89_11500</name>
</gene>
<proteinExistence type="predicted"/>
<dbReference type="AlphaFoldDB" id="A0A1T3NXV4"/>
<evidence type="ECO:0008006" key="3">
    <source>
        <dbReference type="Google" id="ProtNLM"/>
    </source>
</evidence>
<dbReference type="Proteomes" id="UP000190037">
    <property type="component" value="Unassembled WGS sequence"/>
</dbReference>